<comment type="caution">
    <text evidence="1">The sequence shown here is derived from an EMBL/GenBank/DDBJ whole genome shotgun (WGS) entry which is preliminary data.</text>
</comment>
<reference evidence="1" key="1">
    <citation type="submission" date="2021-01" db="EMBL/GenBank/DDBJ databases">
        <title>Whole genome shotgun sequence of Actinoplanes rishiriensis NBRC 108556.</title>
        <authorList>
            <person name="Komaki H."/>
            <person name="Tamura T."/>
        </authorList>
    </citation>
    <scope>NUCLEOTIDE SEQUENCE</scope>
    <source>
        <strain evidence="1">NBRC 108556</strain>
    </source>
</reference>
<dbReference type="Proteomes" id="UP000636960">
    <property type="component" value="Unassembled WGS sequence"/>
</dbReference>
<dbReference type="EMBL" id="BOMV01000039">
    <property type="protein sequence ID" value="GIE96012.1"/>
    <property type="molecule type" value="Genomic_DNA"/>
</dbReference>
<evidence type="ECO:0000313" key="1">
    <source>
        <dbReference type="EMBL" id="GIE96012.1"/>
    </source>
</evidence>
<accession>A0A919JZ90</accession>
<dbReference type="AlphaFoldDB" id="A0A919JZ90"/>
<protein>
    <submittedName>
        <fullName evidence="1">Uncharacterized protein</fullName>
    </submittedName>
</protein>
<gene>
    <name evidence="1" type="ORF">Ari01nite_34770</name>
</gene>
<organism evidence="1 2">
    <name type="scientific">Paractinoplanes rishiriensis</name>
    <dbReference type="NCBI Taxonomy" id="1050105"/>
    <lineage>
        <taxon>Bacteria</taxon>
        <taxon>Bacillati</taxon>
        <taxon>Actinomycetota</taxon>
        <taxon>Actinomycetes</taxon>
        <taxon>Micromonosporales</taxon>
        <taxon>Micromonosporaceae</taxon>
        <taxon>Paractinoplanes</taxon>
    </lineage>
</organism>
<keyword evidence="2" id="KW-1185">Reference proteome</keyword>
<evidence type="ECO:0000313" key="2">
    <source>
        <dbReference type="Proteomes" id="UP000636960"/>
    </source>
</evidence>
<name>A0A919JZ90_9ACTN</name>
<sequence>MGRGCIGWAWCEQRGNVRLGGCGGAAGHAGQEGGAHRAAEQERAAVLGEWGAMARGVHAAVTTGAMTT</sequence>
<proteinExistence type="predicted"/>